<feature type="domain" description="Enoyl reductase (ER)" evidence="3">
    <location>
        <begin position="28"/>
        <end position="343"/>
    </location>
</feature>
<evidence type="ECO:0000313" key="6">
    <source>
        <dbReference type="Proteomes" id="UP000306740"/>
    </source>
</evidence>
<feature type="region of interest" description="Disordered" evidence="2">
    <location>
        <begin position="1"/>
        <end position="36"/>
    </location>
</feature>
<dbReference type="OrthoDB" id="9805663at2"/>
<dbReference type="PANTHER" id="PTHR43205:SF7">
    <property type="entry name" value="PROSTAGLANDIN REDUCTASE 1"/>
    <property type="match status" value="1"/>
</dbReference>
<dbReference type="SMART" id="SM00829">
    <property type="entry name" value="PKS_ER"/>
    <property type="match status" value="1"/>
</dbReference>
<dbReference type="Gene3D" id="3.90.180.10">
    <property type="entry name" value="Medium-chain alcohol dehydrogenases, catalytic domain"/>
    <property type="match status" value="1"/>
</dbReference>
<evidence type="ECO:0000313" key="5">
    <source>
        <dbReference type="EMBL" id="TNC46526.1"/>
    </source>
</evidence>
<dbReference type="Proteomes" id="UP000306740">
    <property type="component" value="Unassembled WGS sequence"/>
</dbReference>
<dbReference type="EMBL" id="VDFR01000055">
    <property type="protein sequence ID" value="TNC46526.1"/>
    <property type="molecule type" value="Genomic_DNA"/>
</dbReference>
<reference evidence="5 6" key="1">
    <citation type="submission" date="2019-05" db="EMBL/GenBank/DDBJ databases">
        <title>Mumia sp. nov., isolated from the intestinal contents of plateau pika (Ochotona curzoniae) in the Qinghai-Tibet plateau of China.</title>
        <authorList>
            <person name="Tian Z."/>
        </authorList>
    </citation>
    <scope>NUCLEOTIDE SEQUENCE [LARGE SCALE GENOMIC DNA]</scope>
    <source>
        <strain evidence="6">527</strain>
        <strain evidence="5">Z527</strain>
    </source>
</reference>
<dbReference type="RefSeq" id="WP_139105938.1">
    <property type="nucleotide sequence ID" value="NZ_VDFR01000055.1"/>
</dbReference>
<dbReference type="GO" id="GO:0016628">
    <property type="term" value="F:oxidoreductase activity, acting on the CH-CH group of donors, NAD or NADP as acceptor"/>
    <property type="evidence" value="ECO:0007669"/>
    <property type="project" value="InterPro"/>
</dbReference>
<sequence>MTETSTSTSATTGPRTSRQVRLRERPVGYPGPETWDVGTVEVPAPGQGELLVAVSHLSLDPAMRGWLNDVRSYVPPVGIGEVMRAGAVGTVVASRHPDFAVGDTVTGTFGVTEYAVTDGEGVVRVDLGLAPAPTWLGALGMPGMTAYFGLLDVGRVRSGDTVLVSGAAGAVGSVAGQIAKALGCTVVGIAGGPEKCAWLTSIGFDAAIDYKSDNVLRRLREVAPDGVDVFFDNVSGDTLDAGLANLSRGARVVICGAISGYNETSLPPGPRRYMSLLVFRASMTGFVVFDYEDRYAEARERIAGWLADGTVVARETVLPGGVDAFPEALLGLYAGVNTGKLVLEVGGQSPVVSG</sequence>
<dbReference type="SUPFAM" id="SSF50129">
    <property type="entry name" value="GroES-like"/>
    <property type="match status" value="1"/>
</dbReference>
<dbReference type="InterPro" id="IPR041694">
    <property type="entry name" value="ADH_N_2"/>
</dbReference>
<dbReference type="PANTHER" id="PTHR43205">
    <property type="entry name" value="PROSTAGLANDIN REDUCTASE"/>
    <property type="match status" value="1"/>
</dbReference>
<keyword evidence="1" id="KW-0560">Oxidoreductase</keyword>
<proteinExistence type="predicted"/>
<dbReference type="InterPro" id="IPR011032">
    <property type="entry name" value="GroES-like_sf"/>
</dbReference>
<dbReference type="InterPro" id="IPR036291">
    <property type="entry name" value="NAD(P)-bd_dom_sf"/>
</dbReference>
<dbReference type="InterPro" id="IPR045010">
    <property type="entry name" value="MDR_fam"/>
</dbReference>
<dbReference type="InterPro" id="IPR020843">
    <property type="entry name" value="ER"/>
</dbReference>
<evidence type="ECO:0000259" key="3">
    <source>
        <dbReference type="SMART" id="SM00829"/>
    </source>
</evidence>
<dbReference type="AlphaFoldDB" id="A0A5C4MMH5"/>
<dbReference type="EMBL" id="VDFR01000200">
    <property type="protein sequence ID" value="TNC31757.1"/>
    <property type="molecule type" value="Genomic_DNA"/>
</dbReference>
<feature type="compositionally biased region" description="Low complexity" evidence="2">
    <location>
        <begin position="1"/>
        <end position="17"/>
    </location>
</feature>
<evidence type="ECO:0000313" key="4">
    <source>
        <dbReference type="EMBL" id="TNC31757.1"/>
    </source>
</evidence>
<comment type="caution">
    <text evidence="5">The sequence shown here is derived from an EMBL/GenBank/DDBJ whole genome shotgun (WGS) entry which is preliminary data.</text>
</comment>
<accession>A0A5C4MMH5</accession>
<evidence type="ECO:0000256" key="1">
    <source>
        <dbReference type="ARBA" id="ARBA00023002"/>
    </source>
</evidence>
<dbReference type="SUPFAM" id="SSF51735">
    <property type="entry name" value="NAD(P)-binding Rossmann-fold domains"/>
    <property type="match status" value="1"/>
</dbReference>
<dbReference type="CDD" id="cd05288">
    <property type="entry name" value="PGDH"/>
    <property type="match status" value="1"/>
</dbReference>
<dbReference type="Gene3D" id="3.40.50.720">
    <property type="entry name" value="NAD(P)-binding Rossmann-like Domain"/>
    <property type="match status" value="1"/>
</dbReference>
<evidence type="ECO:0000256" key="2">
    <source>
        <dbReference type="SAM" id="MobiDB-lite"/>
    </source>
</evidence>
<dbReference type="Pfam" id="PF16884">
    <property type="entry name" value="ADH_N_2"/>
    <property type="match status" value="1"/>
</dbReference>
<dbReference type="FunFam" id="3.40.50.720:FF:000121">
    <property type="entry name" value="Prostaglandin reductase 2"/>
    <property type="match status" value="1"/>
</dbReference>
<dbReference type="Pfam" id="PF00107">
    <property type="entry name" value="ADH_zinc_N"/>
    <property type="match status" value="1"/>
</dbReference>
<name>A0A5C4MMH5_9ACTN</name>
<protein>
    <submittedName>
        <fullName evidence="5">NADP-dependent oxidoreductase</fullName>
    </submittedName>
</protein>
<organism evidence="5 6">
    <name type="scientific">Mumia zhuanghuii</name>
    <dbReference type="NCBI Taxonomy" id="2585211"/>
    <lineage>
        <taxon>Bacteria</taxon>
        <taxon>Bacillati</taxon>
        <taxon>Actinomycetota</taxon>
        <taxon>Actinomycetes</taxon>
        <taxon>Propionibacteriales</taxon>
        <taxon>Nocardioidaceae</taxon>
        <taxon>Mumia</taxon>
    </lineage>
</organism>
<gene>
    <name evidence="5" type="ORF">FHE65_12395</name>
    <name evidence="4" type="ORF">FHE65_31000</name>
</gene>
<dbReference type="InterPro" id="IPR013149">
    <property type="entry name" value="ADH-like_C"/>
</dbReference>